<feature type="compositionally biased region" description="Polar residues" evidence="1">
    <location>
        <begin position="208"/>
        <end position="221"/>
    </location>
</feature>
<dbReference type="EMBL" id="CALTRL010000363">
    <property type="protein sequence ID" value="CAH7667640.1"/>
    <property type="molecule type" value="Genomic_DNA"/>
</dbReference>
<protein>
    <submittedName>
        <fullName evidence="3">Expressed protein</fullName>
    </submittedName>
</protein>
<evidence type="ECO:0000313" key="4">
    <source>
        <dbReference type="Proteomes" id="UP001153365"/>
    </source>
</evidence>
<evidence type="ECO:0000256" key="1">
    <source>
        <dbReference type="SAM" id="MobiDB-lite"/>
    </source>
</evidence>
<keyword evidence="4" id="KW-1185">Reference proteome</keyword>
<feature type="signal peptide" evidence="2">
    <location>
        <begin position="1"/>
        <end position="27"/>
    </location>
</feature>
<feature type="compositionally biased region" description="Basic and acidic residues" evidence="1">
    <location>
        <begin position="173"/>
        <end position="187"/>
    </location>
</feature>
<dbReference type="AlphaFoldDB" id="A0AAV0AJN5"/>
<keyword evidence="2" id="KW-0732">Signal</keyword>
<feature type="region of interest" description="Disordered" evidence="1">
    <location>
        <begin position="38"/>
        <end position="57"/>
    </location>
</feature>
<reference evidence="3" key="1">
    <citation type="submission" date="2022-06" db="EMBL/GenBank/DDBJ databases">
        <authorList>
            <consortium name="SYNGENTA / RWTH Aachen University"/>
        </authorList>
    </citation>
    <scope>NUCLEOTIDE SEQUENCE</scope>
</reference>
<dbReference type="Proteomes" id="UP001153365">
    <property type="component" value="Unassembled WGS sequence"/>
</dbReference>
<feature type="chain" id="PRO_5043549826" evidence="2">
    <location>
        <begin position="28"/>
        <end position="221"/>
    </location>
</feature>
<feature type="region of interest" description="Disordered" evidence="1">
    <location>
        <begin position="147"/>
        <end position="221"/>
    </location>
</feature>
<accession>A0AAV0AJN5</accession>
<name>A0AAV0AJN5_PHAPC</name>
<sequence length="221" mass="24270">MLAPHSKSRFFLMTAISLASAVYFAFAAEKKGLGLEPNLAEQKKSDKGGSEVPSDPDEIDKYFAKKYHKLDKCATDCLENAPIPDACFAKIKRKDVTACLCSDRNRTDSIHKCSVCDCTFNKREKMWDFAHGLCQVVGGKFDLPAPVKNETSTNSSCPGNPKKEKNHKHKKEKPPGDENPGKEENPKNGKGKNPPIKETPGKEGSKGKNPTTSETNTVKID</sequence>
<evidence type="ECO:0000256" key="2">
    <source>
        <dbReference type="SAM" id="SignalP"/>
    </source>
</evidence>
<gene>
    <name evidence="3" type="ORF">PPACK8108_LOCUS2059</name>
</gene>
<comment type="caution">
    <text evidence="3">The sequence shown here is derived from an EMBL/GenBank/DDBJ whole genome shotgun (WGS) entry which is preliminary data.</text>
</comment>
<proteinExistence type="predicted"/>
<evidence type="ECO:0000313" key="3">
    <source>
        <dbReference type="EMBL" id="CAH7667640.1"/>
    </source>
</evidence>
<organism evidence="3 4">
    <name type="scientific">Phakopsora pachyrhizi</name>
    <name type="common">Asian soybean rust disease fungus</name>
    <dbReference type="NCBI Taxonomy" id="170000"/>
    <lineage>
        <taxon>Eukaryota</taxon>
        <taxon>Fungi</taxon>
        <taxon>Dikarya</taxon>
        <taxon>Basidiomycota</taxon>
        <taxon>Pucciniomycotina</taxon>
        <taxon>Pucciniomycetes</taxon>
        <taxon>Pucciniales</taxon>
        <taxon>Phakopsoraceae</taxon>
        <taxon>Phakopsora</taxon>
    </lineage>
</organism>